<reference evidence="2 3" key="1">
    <citation type="journal article" date="2008" name="Nature">
        <title>The genome of the model beetle and pest Tribolium castaneum.</title>
        <authorList>
            <consortium name="Tribolium Genome Sequencing Consortium"/>
            <person name="Richards S."/>
            <person name="Gibbs R.A."/>
            <person name="Weinstock G.M."/>
            <person name="Brown S.J."/>
            <person name="Denell R."/>
            <person name="Beeman R.W."/>
            <person name="Gibbs R."/>
            <person name="Beeman R.W."/>
            <person name="Brown S.J."/>
            <person name="Bucher G."/>
            <person name="Friedrich M."/>
            <person name="Grimmelikhuijzen C.J."/>
            <person name="Klingler M."/>
            <person name="Lorenzen M."/>
            <person name="Richards S."/>
            <person name="Roth S."/>
            <person name="Schroder R."/>
            <person name="Tautz D."/>
            <person name="Zdobnov E.M."/>
            <person name="Muzny D."/>
            <person name="Gibbs R.A."/>
            <person name="Weinstock G.M."/>
            <person name="Attaway T."/>
            <person name="Bell S."/>
            <person name="Buhay C.J."/>
            <person name="Chandrabose M.N."/>
            <person name="Chavez D."/>
            <person name="Clerk-Blankenburg K.P."/>
            <person name="Cree A."/>
            <person name="Dao M."/>
            <person name="Davis C."/>
            <person name="Chacko J."/>
            <person name="Dinh H."/>
            <person name="Dugan-Rocha S."/>
            <person name="Fowler G."/>
            <person name="Garner T.T."/>
            <person name="Garnes J."/>
            <person name="Gnirke A."/>
            <person name="Hawes A."/>
            <person name="Hernandez J."/>
            <person name="Hines S."/>
            <person name="Holder M."/>
            <person name="Hume J."/>
            <person name="Jhangiani S.N."/>
            <person name="Joshi V."/>
            <person name="Khan Z.M."/>
            <person name="Jackson L."/>
            <person name="Kovar C."/>
            <person name="Kowis A."/>
            <person name="Lee S."/>
            <person name="Lewis L.R."/>
            <person name="Margolis J."/>
            <person name="Morgan M."/>
            <person name="Nazareth L.V."/>
            <person name="Nguyen N."/>
            <person name="Okwuonu G."/>
            <person name="Parker D."/>
            <person name="Richards S."/>
            <person name="Ruiz S.J."/>
            <person name="Santibanez J."/>
            <person name="Savard J."/>
            <person name="Scherer S.E."/>
            <person name="Schneider B."/>
            <person name="Sodergren E."/>
            <person name="Tautz D."/>
            <person name="Vattahil S."/>
            <person name="Villasana D."/>
            <person name="White C.S."/>
            <person name="Wright R."/>
            <person name="Park Y."/>
            <person name="Beeman R.W."/>
            <person name="Lord J."/>
            <person name="Oppert B."/>
            <person name="Lorenzen M."/>
            <person name="Brown S."/>
            <person name="Wang L."/>
            <person name="Savard J."/>
            <person name="Tautz D."/>
            <person name="Richards S."/>
            <person name="Weinstock G."/>
            <person name="Gibbs R.A."/>
            <person name="Liu Y."/>
            <person name="Worley K."/>
            <person name="Weinstock G."/>
            <person name="Elsik C.G."/>
            <person name="Reese J.T."/>
            <person name="Elhaik E."/>
            <person name="Landan G."/>
            <person name="Graur D."/>
            <person name="Arensburger P."/>
            <person name="Atkinson P."/>
            <person name="Beeman R.W."/>
            <person name="Beidler J."/>
            <person name="Brown S.J."/>
            <person name="Demuth J.P."/>
            <person name="Drury D.W."/>
            <person name="Du Y.Z."/>
            <person name="Fujiwara H."/>
            <person name="Lorenzen M."/>
            <person name="Maselli V."/>
            <person name="Osanai M."/>
            <person name="Park Y."/>
            <person name="Robertson H.M."/>
            <person name="Tu Z."/>
            <person name="Wang J.J."/>
            <person name="Wang S."/>
            <person name="Richards S."/>
            <person name="Song H."/>
            <person name="Zhang L."/>
            <person name="Sodergren E."/>
            <person name="Werner D."/>
            <person name="Stanke M."/>
            <person name="Morgenstern B."/>
            <person name="Solovyev V."/>
            <person name="Kosarev P."/>
            <person name="Brown G."/>
            <person name="Chen H.C."/>
            <person name="Ermolaeva O."/>
            <person name="Hlavina W."/>
            <person name="Kapustin Y."/>
            <person name="Kiryutin B."/>
            <person name="Kitts P."/>
            <person name="Maglott D."/>
            <person name="Pruitt K."/>
            <person name="Sapojnikov V."/>
            <person name="Souvorov A."/>
            <person name="Mackey A.J."/>
            <person name="Waterhouse R.M."/>
            <person name="Wyder S."/>
            <person name="Zdobnov E.M."/>
            <person name="Zdobnov E.M."/>
            <person name="Wyder S."/>
            <person name="Kriventseva E.V."/>
            <person name="Kadowaki T."/>
            <person name="Bork P."/>
            <person name="Aranda M."/>
            <person name="Bao R."/>
            <person name="Beermann A."/>
            <person name="Berns N."/>
            <person name="Bolognesi R."/>
            <person name="Bonneton F."/>
            <person name="Bopp D."/>
            <person name="Brown S.J."/>
            <person name="Bucher G."/>
            <person name="Butts T."/>
            <person name="Chaumot A."/>
            <person name="Denell R.E."/>
            <person name="Ferrier D.E."/>
            <person name="Friedrich M."/>
            <person name="Gordon C.M."/>
            <person name="Jindra M."/>
            <person name="Klingler M."/>
            <person name="Lan Q."/>
            <person name="Lattorff H.M."/>
            <person name="Laudet V."/>
            <person name="von Levetsow C."/>
            <person name="Liu Z."/>
            <person name="Lutz R."/>
            <person name="Lynch J.A."/>
            <person name="da Fonseca R.N."/>
            <person name="Posnien N."/>
            <person name="Reuter R."/>
            <person name="Roth S."/>
            <person name="Savard J."/>
            <person name="Schinko J.B."/>
            <person name="Schmitt C."/>
            <person name="Schoppmeier M."/>
            <person name="Schroder R."/>
            <person name="Shippy T.D."/>
            <person name="Simonnet F."/>
            <person name="Marques-Souza H."/>
            <person name="Tautz D."/>
            <person name="Tomoyasu Y."/>
            <person name="Trauner J."/>
            <person name="Van der Zee M."/>
            <person name="Vervoort M."/>
            <person name="Wittkopp N."/>
            <person name="Wimmer E.A."/>
            <person name="Yang X."/>
            <person name="Jones A.K."/>
            <person name="Sattelle D.B."/>
            <person name="Ebert P.R."/>
            <person name="Nelson D."/>
            <person name="Scott J.G."/>
            <person name="Beeman R.W."/>
            <person name="Muthukrishnan S."/>
            <person name="Kramer K.J."/>
            <person name="Arakane Y."/>
            <person name="Beeman R.W."/>
            <person name="Zhu Q."/>
            <person name="Hogenkamp D."/>
            <person name="Dixit R."/>
            <person name="Oppert B."/>
            <person name="Jiang H."/>
            <person name="Zou Z."/>
            <person name="Marshall J."/>
            <person name="Elpidina E."/>
            <person name="Vinokurov K."/>
            <person name="Oppert C."/>
            <person name="Zou Z."/>
            <person name="Evans J."/>
            <person name="Lu Z."/>
            <person name="Zhao P."/>
            <person name="Sumathipala N."/>
            <person name="Altincicek B."/>
            <person name="Vilcinskas A."/>
            <person name="Williams M."/>
            <person name="Hultmark D."/>
            <person name="Hetru C."/>
            <person name="Jiang H."/>
            <person name="Grimmelikhuijzen C.J."/>
            <person name="Hauser F."/>
            <person name="Cazzamali G."/>
            <person name="Williamson M."/>
            <person name="Park Y."/>
            <person name="Li B."/>
            <person name="Tanaka Y."/>
            <person name="Predel R."/>
            <person name="Neupert S."/>
            <person name="Schachtner J."/>
            <person name="Verleyen P."/>
            <person name="Raible F."/>
            <person name="Bork P."/>
            <person name="Friedrich M."/>
            <person name="Walden K.K."/>
            <person name="Robertson H.M."/>
            <person name="Angeli S."/>
            <person name="Foret S."/>
            <person name="Bucher G."/>
            <person name="Schuetz S."/>
            <person name="Maleszka R."/>
            <person name="Wimmer E.A."/>
            <person name="Beeman R.W."/>
            <person name="Lorenzen M."/>
            <person name="Tomoyasu Y."/>
            <person name="Miller S.C."/>
            <person name="Grossmann D."/>
            <person name="Bucher G."/>
        </authorList>
    </citation>
    <scope>NUCLEOTIDE SEQUENCE [LARGE SCALE GENOMIC DNA]</scope>
    <source>
        <strain evidence="2 3">Georgia GA2</strain>
    </source>
</reference>
<feature type="region of interest" description="Disordered" evidence="1">
    <location>
        <begin position="1"/>
        <end position="186"/>
    </location>
</feature>
<dbReference type="EMBL" id="KQ971338">
    <property type="protein sequence ID" value="EFA01669.1"/>
    <property type="molecule type" value="Genomic_DNA"/>
</dbReference>
<keyword evidence="3" id="KW-1185">Reference proteome</keyword>
<feature type="compositionally biased region" description="Polar residues" evidence="1">
    <location>
        <begin position="53"/>
        <end position="73"/>
    </location>
</feature>
<feature type="compositionally biased region" description="Basic and acidic residues" evidence="1">
    <location>
        <begin position="177"/>
        <end position="186"/>
    </location>
</feature>
<dbReference type="HOGENOM" id="CLU_1604860_0_0_1"/>
<feature type="compositionally biased region" description="Basic and acidic residues" evidence="1">
    <location>
        <begin position="74"/>
        <end position="90"/>
    </location>
</feature>
<accession>D2A0L1</accession>
<organism evidence="2 3">
    <name type="scientific">Tribolium castaneum</name>
    <name type="common">Red flour beetle</name>
    <dbReference type="NCBI Taxonomy" id="7070"/>
    <lineage>
        <taxon>Eukaryota</taxon>
        <taxon>Metazoa</taxon>
        <taxon>Ecdysozoa</taxon>
        <taxon>Arthropoda</taxon>
        <taxon>Hexapoda</taxon>
        <taxon>Insecta</taxon>
        <taxon>Pterygota</taxon>
        <taxon>Neoptera</taxon>
        <taxon>Endopterygota</taxon>
        <taxon>Coleoptera</taxon>
        <taxon>Polyphaga</taxon>
        <taxon>Cucujiformia</taxon>
        <taxon>Tenebrionidae</taxon>
        <taxon>Tenebrionidae incertae sedis</taxon>
        <taxon>Tribolium</taxon>
    </lineage>
</organism>
<name>D2A0L1_TRICA</name>
<evidence type="ECO:0000256" key="1">
    <source>
        <dbReference type="SAM" id="MobiDB-lite"/>
    </source>
</evidence>
<sequence>MTPAAMTPTAMSMSPGKPHIGGGSPEPIGGDFTSRSSNHNGRSSGSLDGSPMSADSNGAPSVGHNSETVSKSESMSKPETDSVSKSESVSKTKGRPGHNGVGDGGGDGNGGGGNNSPMSSPAQSVTSPAEPMAQADSQTGSVASGPDGAVVGDYSSWAGDDGPTVVAGGDGAGEGGQRGDGDGELQ</sequence>
<protein>
    <submittedName>
        <fullName evidence="2">Uncharacterized protein</fullName>
    </submittedName>
</protein>
<reference evidence="2 3" key="2">
    <citation type="journal article" date="2010" name="Nucleic Acids Res.">
        <title>BeetleBase in 2010: revisions to provide comprehensive genomic information for Tribolium castaneum.</title>
        <authorList>
            <person name="Kim H.S."/>
            <person name="Murphy T."/>
            <person name="Xia J."/>
            <person name="Caragea D."/>
            <person name="Park Y."/>
            <person name="Beeman R.W."/>
            <person name="Lorenzen M.D."/>
            <person name="Butcher S."/>
            <person name="Manak J.R."/>
            <person name="Brown S.J."/>
        </authorList>
    </citation>
    <scope>GENOME REANNOTATION</scope>
    <source>
        <strain evidence="2 3">Georgia GA2</strain>
    </source>
</reference>
<evidence type="ECO:0000313" key="2">
    <source>
        <dbReference type="EMBL" id="EFA01669.1"/>
    </source>
</evidence>
<proteinExistence type="predicted"/>
<dbReference type="InParanoid" id="D2A0L1"/>
<feature type="compositionally biased region" description="Polar residues" evidence="1">
    <location>
        <begin position="116"/>
        <end position="127"/>
    </location>
</feature>
<evidence type="ECO:0000313" key="3">
    <source>
        <dbReference type="Proteomes" id="UP000007266"/>
    </source>
</evidence>
<gene>
    <name evidence="2" type="primary">GLEAN_07241</name>
    <name evidence="2" type="ORF">TcasGA2_TC007241</name>
</gene>
<feature type="compositionally biased region" description="Gly residues" evidence="1">
    <location>
        <begin position="97"/>
        <end position="114"/>
    </location>
</feature>
<dbReference type="AlphaFoldDB" id="D2A0L1"/>
<dbReference type="Proteomes" id="UP000007266">
    <property type="component" value="Linkage group 4"/>
</dbReference>
<feature type="compositionally biased region" description="Low complexity" evidence="1">
    <location>
        <begin position="34"/>
        <end position="46"/>
    </location>
</feature>